<organism evidence="3 4">
    <name type="scientific">Aspergillus steynii IBT 23096</name>
    <dbReference type="NCBI Taxonomy" id="1392250"/>
    <lineage>
        <taxon>Eukaryota</taxon>
        <taxon>Fungi</taxon>
        <taxon>Dikarya</taxon>
        <taxon>Ascomycota</taxon>
        <taxon>Pezizomycotina</taxon>
        <taxon>Eurotiomycetes</taxon>
        <taxon>Eurotiomycetidae</taxon>
        <taxon>Eurotiales</taxon>
        <taxon>Aspergillaceae</taxon>
        <taxon>Aspergillus</taxon>
        <taxon>Aspergillus subgen. Circumdati</taxon>
    </lineage>
</organism>
<dbReference type="EMBL" id="MSFO01000011">
    <property type="protein sequence ID" value="PLB43277.1"/>
    <property type="molecule type" value="Genomic_DNA"/>
</dbReference>
<feature type="signal peptide" evidence="2">
    <location>
        <begin position="1"/>
        <end position="17"/>
    </location>
</feature>
<comment type="caution">
    <text evidence="3">The sequence shown here is derived from an EMBL/GenBank/DDBJ whole genome shotgun (WGS) entry which is preliminary data.</text>
</comment>
<dbReference type="RefSeq" id="XP_024698579.1">
    <property type="nucleotide sequence ID" value="XM_024844946.1"/>
</dbReference>
<proteinExistence type="predicted"/>
<evidence type="ECO:0000313" key="3">
    <source>
        <dbReference type="EMBL" id="PLB43277.1"/>
    </source>
</evidence>
<feature type="transmembrane region" description="Helical" evidence="1">
    <location>
        <begin position="596"/>
        <end position="613"/>
    </location>
</feature>
<sequence>MKVFSIYLVLLIAVVYGADVREALHTATAIPDNLTVVPQNNYNGWVNPEDLAPMPQCIAQQDQSAWLSAMTKCTSKRCTSHFTFICTHHQWLTDLSCLSVEFSSDVIKRYLPYCARSILAKEQLYQWTHKITGRTWLVDVGDTIDLEGLSPASLAAGYAAVEETFHAPTCLTGSVSAVSQEPFQHVMASCGFTSITQHTGNADRPWEYSESLHSMIPLDSQTVGYDLIPRGMIHSLFHRGIKDGDYFDKDCFCSNFKINFNNEPCSGPGELDFTKERLWINAICGPSLLPENWTDSLKTTGFEYIPIDNWHWPKCVADMSKQVLQRTDQCATDACDVDSDGYCKVRRAVDRACVCRHISYDSCGGSCHVFETRIDYVKWLHGLCGDVQDWRGLPNNWSQLAAPTPVEMIPWGWTLSPFFNSNPTNGTRSGYQKTAETCPTNDWKLGSFALVNIAIFLAVLVSQRIRAYQTIGGCRKDPNPSDWLFKGASIATLQLLANCINALIVQHTPGYEGVLVIQLVLLWCSMPRTTWLIMLLLGLQPFGAIDLSATASVLLGEMILQCLSFYYMIITVNYGRGHNFYLGAIGDVERGGPAKAMYAGALLWLMLFILVLVQSMRAKRKINKLTGSTTVEEVTSAWNENRINSKDGIAQSSKDNAGTEKTPLTRTERHSTAYGTFSDPGQQHWVSQNAFVELCVATAMGMLFLWVAQWLFWGGFVGLSLEEYVLVHLFRGYC</sequence>
<keyword evidence="4" id="KW-1185">Reference proteome</keyword>
<feature type="transmembrane region" description="Helical" evidence="1">
    <location>
        <begin position="690"/>
        <end position="712"/>
    </location>
</feature>
<dbReference type="OrthoDB" id="3525430at2759"/>
<feature type="transmembrane region" description="Helical" evidence="1">
    <location>
        <begin position="483"/>
        <end position="504"/>
    </location>
</feature>
<dbReference type="GeneID" id="36552646"/>
<feature type="transmembrane region" description="Helical" evidence="1">
    <location>
        <begin position="443"/>
        <end position="462"/>
    </location>
</feature>
<keyword evidence="1" id="KW-0472">Membrane</keyword>
<dbReference type="VEuPathDB" id="FungiDB:P170DRAFT_370267"/>
<dbReference type="Proteomes" id="UP000234275">
    <property type="component" value="Unassembled WGS sequence"/>
</dbReference>
<keyword evidence="2" id="KW-0732">Signal</keyword>
<keyword evidence="1" id="KW-0812">Transmembrane</keyword>
<reference evidence="3 4" key="1">
    <citation type="submission" date="2016-12" db="EMBL/GenBank/DDBJ databases">
        <title>The genomes of Aspergillus section Nigri reveals drivers in fungal speciation.</title>
        <authorList>
            <consortium name="DOE Joint Genome Institute"/>
            <person name="Vesth T.C."/>
            <person name="Nybo J."/>
            <person name="Theobald S."/>
            <person name="Brandl J."/>
            <person name="Frisvad J.C."/>
            <person name="Nielsen K.F."/>
            <person name="Lyhne E.K."/>
            <person name="Kogle M.E."/>
            <person name="Kuo A."/>
            <person name="Riley R."/>
            <person name="Clum A."/>
            <person name="Nolan M."/>
            <person name="Lipzen A."/>
            <person name="Salamov A."/>
            <person name="Henrissat B."/>
            <person name="Wiebenga A."/>
            <person name="De Vries R.P."/>
            <person name="Grigoriev I.V."/>
            <person name="Mortensen U.H."/>
            <person name="Andersen M.R."/>
            <person name="Baker S.E."/>
        </authorList>
    </citation>
    <scope>NUCLEOTIDE SEQUENCE [LARGE SCALE GENOMIC DNA]</scope>
    <source>
        <strain evidence="3 4">IBT 23096</strain>
    </source>
</reference>
<name>A0A2I2FRN7_9EURO</name>
<feature type="transmembrane region" description="Helical" evidence="1">
    <location>
        <begin position="551"/>
        <end position="570"/>
    </location>
</feature>
<gene>
    <name evidence="3" type="ORF">P170DRAFT_370267</name>
</gene>
<evidence type="ECO:0000256" key="1">
    <source>
        <dbReference type="SAM" id="Phobius"/>
    </source>
</evidence>
<keyword evidence="1" id="KW-1133">Transmembrane helix</keyword>
<feature type="chain" id="PRO_5014125566" description="Integral membrane protein" evidence="2">
    <location>
        <begin position="18"/>
        <end position="734"/>
    </location>
</feature>
<evidence type="ECO:0008006" key="5">
    <source>
        <dbReference type="Google" id="ProtNLM"/>
    </source>
</evidence>
<protein>
    <recommendedName>
        <fullName evidence="5">Integral membrane protein</fullName>
    </recommendedName>
</protein>
<evidence type="ECO:0000256" key="2">
    <source>
        <dbReference type="SAM" id="SignalP"/>
    </source>
</evidence>
<dbReference type="AlphaFoldDB" id="A0A2I2FRN7"/>
<evidence type="ECO:0000313" key="4">
    <source>
        <dbReference type="Proteomes" id="UP000234275"/>
    </source>
</evidence>
<feature type="transmembrane region" description="Helical" evidence="1">
    <location>
        <begin position="516"/>
        <end position="539"/>
    </location>
</feature>
<accession>A0A2I2FRN7</accession>